<feature type="region of interest" description="Disordered" evidence="3">
    <location>
        <begin position="1097"/>
        <end position="1116"/>
    </location>
</feature>
<evidence type="ECO:0000313" key="6">
    <source>
        <dbReference type="EMBL" id="CUS15268.1"/>
    </source>
</evidence>
<dbReference type="CDD" id="cd18808">
    <property type="entry name" value="SF1_C_Upf1"/>
    <property type="match status" value="1"/>
</dbReference>
<proteinExistence type="predicted"/>
<feature type="region of interest" description="Disordered" evidence="3">
    <location>
        <begin position="55"/>
        <end position="122"/>
    </location>
</feature>
<sequence length="1116" mass="123661">MSPSTPLRIAPPSPLASHATGYAPNTSHTPLSSTSQALPATAMSYAMVTKGNNTPTFPSGVFQPPVSRTPQQTPLPQNAQQHHQQQGIAMQSGFHPPQSFRPNPLQPPFSPSGQLTSGASSSTAKPWQPDVYTLPFIPHYLQAINTLPAVLVASLPAPSIPYHSFISSFCGSAFLRPLLPAPIVPPVPSTSVLVSSSDLTPTIYSEYFFNLLSCEVSAQHKEFRKYDLFNVPIYIQEPTQSLYRLVVPGIRENNPPVQLGDVVKLRQVRQPGYMGMGSTFTGYQYDACIYGMDKTVGYIVLRVDHLVLESGRFNVCFVVQEKQWTGATRAIEDLGAELRGTSSKEVAGNPAEGAKVNGAEANNRPGVFVRRMLFPEKEDGIWQTTLSRGIFKRRWFDGELNYEQQKAVDTILQQNYGNVPYLISGPPGTGKTKTIVEVALQLIFTPSNPKHHILLCAPSQEAADTLALRLVPYLNPRVLFRLQSSTRTFPEVPSELLPYSYIANDMFSLPEWKKLMGFRVVVCSTRDAEILVEARCTNRDLARWEKSVFDSLRGIGDESDGNDTTASGVVEKGQIVNVHWTALLLDEAAQGIEPEVAVAVSVVVPPEEASIDRPIFVMAGDQRQLGPRTVSRAPQLDMSLFERLFLRELYSQHPLARQSFTHAYEQSPRMWSAERILERKKALLPYLRPPFTNLIRNYRSHPAILAVPSALFYNDTLVPEASNTDYLEGWSGWKGRRGIPVKFCLNGGMDEWHEEGVSFYNLREIKIACNIARDLVSSGLLAPHEIAIMAQFREQIRRLRRALRSPIYNLRDVNVGPIESYQGSEHRFVIICTTRSRERFLEGDLERGLGVIFENRRACVAMTRAKEGLIVIGNPWILGKDPVWRAWMGFCWRHNSVEKDLFEDEEPDKALNPQANENDVMLGHEDSQPNRENPSLSNSHSNHTNGKLAATMELKVNNWQPPEDERETPQYISRLETGLVYRSRVNNGYTGALGAVHGGFDEDDPMWTAGIVAEEAVRGGVGNGDLLEATAGTGMPWPQHLLDNTLFVGGSLQGLDKRDSSEEGGVEGEGVEAAADGEQAEPAAITGKNKKGFTEVKTTETTQTSLFSAGPGKWWG</sequence>
<gene>
    <name evidence="6" type="ORF">GSTUAT00000525001</name>
</gene>
<dbReference type="EMBL" id="LN890948">
    <property type="protein sequence ID" value="CUS15268.1"/>
    <property type="molecule type" value="Genomic_DNA"/>
</dbReference>
<dbReference type="InterPro" id="IPR026122">
    <property type="entry name" value="MOV-10/SDE3_DEXXQ/H-box"/>
</dbReference>
<keyword evidence="1" id="KW-0547">Nucleotide-binding</keyword>
<dbReference type="Gene3D" id="3.40.50.300">
    <property type="entry name" value="P-loop containing nucleotide triphosphate hydrolases"/>
    <property type="match status" value="2"/>
</dbReference>
<dbReference type="PANTHER" id="PTHR10887:SF322">
    <property type="entry name" value="HELICASE MOV-10"/>
    <property type="match status" value="1"/>
</dbReference>
<evidence type="ECO:0000313" key="7">
    <source>
        <dbReference type="Proteomes" id="UP001412239"/>
    </source>
</evidence>
<evidence type="ECO:0000259" key="5">
    <source>
        <dbReference type="Pfam" id="PF13087"/>
    </source>
</evidence>
<feature type="compositionally biased region" description="Polar residues" evidence="3">
    <location>
        <begin position="23"/>
        <end position="34"/>
    </location>
</feature>
<feature type="domain" description="DNA2/NAM7 helicase helicase" evidence="4">
    <location>
        <begin position="399"/>
        <end position="472"/>
    </location>
</feature>
<dbReference type="GO" id="GO:0035194">
    <property type="term" value="P:regulatory ncRNA-mediated post-transcriptional gene silencing"/>
    <property type="evidence" value="ECO:0007669"/>
    <property type="project" value="TreeGrafter"/>
</dbReference>
<evidence type="ECO:0000256" key="3">
    <source>
        <dbReference type="SAM" id="MobiDB-lite"/>
    </source>
</evidence>
<feature type="region of interest" description="Disordered" evidence="3">
    <location>
        <begin position="1053"/>
        <end position="1092"/>
    </location>
</feature>
<evidence type="ECO:0000259" key="4">
    <source>
        <dbReference type="Pfam" id="PF13086"/>
    </source>
</evidence>
<evidence type="ECO:0000256" key="2">
    <source>
        <dbReference type="ARBA" id="ARBA00023158"/>
    </source>
</evidence>
<feature type="domain" description="DNA2/NAM7 helicase-like C-terminal" evidence="5">
    <location>
        <begin position="690"/>
        <end position="874"/>
    </location>
</feature>
<keyword evidence="2" id="KW-0943">RNA-mediated gene silencing</keyword>
<feature type="compositionally biased region" description="Low complexity" evidence="3">
    <location>
        <begin position="1071"/>
        <end position="1084"/>
    </location>
</feature>
<dbReference type="Pfam" id="PF13086">
    <property type="entry name" value="AAA_11"/>
    <property type="match status" value="1"/>
</dbReference>
<organism evidence="6 7">
    <name type="scientific">Tuber aestivum</name>
    <name type="common">summer truffle</name>
    <dbReference type="NCBI Taxonomy" id="59557"/>
    <lineage>
        <taxon>Eukaryota</taxon>
        <taxon>Fungi</taxon>
        <taxon>Dikarya</taxon>
        <taxon>Ascomycota</taxon>
        <taxon>Pezizomycotina</taxon>
        <taxon>Pezizomycetes</taxon>
        <taxon>Pezizales</taxon>
        <taxon>Tuberaceae</taxon>
        <taxon>Tuber</taxon>
    </lineage>
</organism>
<evidence type="ECO:0000256" key="1">
    <source>
        <dbReference type="ARBA" id="ARBA00022806"/>
    </source>
</evidence>
<dbReference type="InterPro" id="IPR027417">
    <property type="entry name" value="P-loop_NTPase"/>
</dbReference>
<feature type="compositionally biased region" description="Polar residues" evidence="3">
    <location>
        <begin position="111"/>
        <end position="122"/>
    </location>
</feature>
<feature type="region of interest" description="Disordered" evidence="3">
    <location>
        <begin position="920"/>
        <end position="944"/>
    </location>
</feature>
<dbReference type="SUPFAM" id="SSF52540">
    <property type="entry name" value="P-loop containing nucleoside triphosphate hydrolases"/>
    <property type="match status" value="1"/>
</dbReference>
<keyword evidence="1" id="KW-0378">Hydrolase</keyword>
<keyword evidence="7" id="KW-1185">Reference proteome</keyword>
<dbReference type="PANTHER" id="PTHR10887">
    <property type="entry name" value="DNA2/NAM7 HELICASE FAMILY"/>
    <property type="match status" value="1"/>
</dbReference>
<dbReference type="CDD" id="cd18038">
    <property type="entry name" value="DEXXQc_Helz-like"/>
    <property type="match status" value="1"/>
</dbReference>
<dbReference type="InterPro" id="IPR041679">
    <property type="entry name" value="DNA2/NAM7-like_C"/>
</dbReference>
<accession>A0A292Q8J6</accession>
<keyword evidence="1" id="KW-0067">ATP-binding</keyword>
<dbReference type="InterPro" id="IPR041677">
    <property type="entry name" value="DNA2/NAM7_AAA_11"/>
</dbReference>
<dbReference type="InterPro" id="IPR045055">
    <property type="entry name" value="DNA2/NAM7-like"/>
</dbReference>
<feature type="compositionally biased region" description="Polar residues" evidence="3">
    <location>
        <begin position="930"/>
        <end position="944"/>
    </location>
</feature>
<dbReference type="GO" id="GO:0005829">
    <property type="term" value="C:cytosol"/>
    <property type="evidence" value="ECO:0007669"/>
    <property type="project" value="TreeGrafter"/>
</dbReference>
<keyword evidence="1" id="KW-0347">Helicase</keyword>
<dbReference type="Pfam" id="PF13087">
    <property type="entry name" value="AAA_12"/>
    <property type="match status" value="1"/>
</dbReference>
<dbReference type="GO" id="GO:0032574">
    <property type="term" value="F:5'-3' RNA helicase activity"/>
    <property type="evidence" value="ECO:0007669"/>
    <property type="project" value="InterPro"/>
</dbReference>
<dbReference type="InterPro" id="IPR047187">
    <property type="entry name" value="SF1_C_Upf1"/>
</dbReference>
<dbReference type="AlphaFoldDB" id="A0A292Q8J6"/>
<feature type="region of interest" description="Disordered" evidence="3">
    <location>
        <begin position="1"/>
        <end position="34"/>
    </location>
</feature>
<protein>
    <submittedName>
        <fullName evidence="6">Uncharacterized protein</fullName>
    </submittedName>
</protein>
<dbReference type="Proteomes" id="UP001412239">
    <property type="component" value="Unassembled WGS sequence"/>
</dbReference>
<reference evidence="6" key="1">
    <citation type="submission" date="2015-10" db="EMBL/GenBank/DDBJ databases">
        <authorList>
            <person name="Regsiter A."/>
            <person name="william w."/>
        </authorList>
    </citation>
    <scope>NUCLEOTIDE SEQUENCE</scope>
    <source>
        <strain evidence="6">Montdore</strain>
    </source>
</reference>
<dbReference type="GO" id="GO:0003723">
    <property type="term" value="F:RNA binding"/>
    <property type="evidence" value="ECO:0007669"/>
    <property type="project" value="InterPro"/>
</dbReference>
<name>A0A292Q8J6_9PEZI</name>
<feature type="compositionally biased region" description="Polar residues" evidence="3">
    <location>
        <begin position="66"/>
        <end position="79"/>
    </location>
</feature>